<accession>A0A1V0S966</accession>
<proteinExistence type="predicted"/>
<name>A0A1V0S966_9VIRU</name>
<protein>
    <submittedName>
        <fullName evidence="1">Uncharacterized protein</fullName>
    </submittedName>
</protein>
<sequence>MFKYLDGSLLGQCLIEVISNNLDCNNSICLHRVISRSPQSIFNENLKLIGKNLNTTNCKSVSVIYDYIVELKEFSYLNILDGNKINKYLLSISIDKLNHLTFYIKSGQLYDLNEAVASEKNKIIKKYDELCKEIMNIGDFYYLQK</sequence>
<dbReference type="EMBL" id="KY684083">
    <property type="protein sequence ID" value="ARF08250.1"/>
    <property type="molecule type" value="Genomic_DNA"/>
</dbReference>
<evidence type="ECO:0000313" key="1">
    <source>
        <dbReference type="EMBL" id="ARF08250.1"/>
    </source>
</evidence>
<organism evidence="1">
    <name type="scientific">Catovirus CTV1</name>
    <dbReference type="NCBI Taxonomy" id="1977631"/>
    <lineage>
        <taxon>Viruses</taxon>
        <taxon>Varidnaviria</taxon>
        <taxon>Bamfordvirae</taxon>
        <taxon>Nucleocytoviricota</taxon>
        <taxon>Megaviricetes</taxon>
        <taxon>Imitervirales</taxon>
        <taxon>Mimiviridae</taxon>
        <taxon>Klosneuvirinae</taxon>
        <taxon>Catovirus</taxon>
    </lineage>
</organism>
<gene>
    <name evidence="1" type="ORF">Catovirus_1_300</name>
</gene>
<reference evidence="1" key="1">
    <citation type="journal article" date="2017" name="Science">
        <title>Giant viruses with an expanded complement of translation system components.</title>
        <authorList>
            <person name="Schulz F."/>
            <person name="Yutin N."/>
            <person name="Ivanova N.N."/>
            <person name="Ortega D.R."/>
            <person name="Lee T.K."/>
            <person name="Vierheilig J."/>
            <person name="Daims H."/>
            <person name="Horn M."/>
            <person name="Wagner M."/>
            <person name="Jensen G.J."/>
            <person name="Kyrpides N.C."/>
            <person name="Koonin E.V."/>
            <person name="Woyke T."/>
        </authorList>
    </citation>
    <scope>NUCLEOTIDE SEQUENCE</scope>
    <source>
        <strain evidence="1">CTV1</strain>
    </source>
</reference>